<dbReference type="Gene3D" id="3.30.70.2970">
    <property type="entry name" value="Protein of unknown function (DUF541), domain 2"/>
    <property type="match status" value="1"/>
</dbReference>
<gene>
    <name evidence="1" type="ORF">N7482_002916</name>
</gene>
<sequence length="262" mass="27513">MAPLRITVGGSSVITRQPERGILNVTVNAEGSTREIVSHKVTETSNELSKLFTELSPKTESGDVTADAAVVTFSSTSLRTWRWNGPVEANCFKNQEYRGNLSLIAVFRDFTKMSEVAGKLVGYPNVDINSIGWELTAATKKALGSESRKEAMRDAVQKSNDYTEVIGRKVAAVEIQDGGNSAFSMLARPVPMPFGGSSGGLFGGATGFGQVTGGGSGGALFGGAATNTPAPTPSAPLDLTPQEIQYTSSVQVIFESIPVGET</sequence>
<dbReference type="InterPro" id="IPR007497">
    <property type="entry name" value="SIMPL/DUF541"/>
</dbReference>
<comment type="caution">
    <text evidence="1">The sequence shown here is derived from an EMBL/GenBank/DDBJ whole genome shotgun (WGS) entry which is preliminary data.</text>
</comment>
<name>A0A9W9IGA4_9EURO</name>
<evidence type="ECO:0000313" key="1">
    <source>
        <dbReference type="EMBL" id="KAJ5177039.1"/>
    </source>
</evidence>
<dbReference type="Pfam" id="PF04402">
    <property type="entry name" value="SIMPL"/>
    <property type="match status" value="1"/>
</dbReference>
<evidence type="ECO:0000313" key="2">
    <source>
        <dbReference type="Proteomes" id="UP001149163"/>
    </source>
</evidence>
<organism evidence="1 2">
    <name type="scientific">Penicillium canariense</name>
    <dbReference type="NCBI Taxonomy" id="189055"/>
    <lineage>
        <taxon>Eukaryota</taxon>
        <taxon>Fungi</taxon>
        <taxon>Dikarya</taxon>
        <taxon>Ascomycota</taxon>
        <taxon>Pezizomycotina</taxon>
        <taxon>Eurotiomycetes</taxon>
        <taxon>Eurotiomycetidae</taxon>
        <taxon>Eurotiales</taxon>
        <taxon>Aspergillaceae</taxon>
        <taxon>Penicillium</taxon>
    </lineage>
</organism>
<dbReference type="Gene3D" id="3.30.110.170">
    <property type="entry name" value="Protein of unknown function (DUF541), domain 1"/>
    <property type="match status" value="1"/>
</dbReference>
<dbReference type="Proteomes" id="UP001149163">
    <property type="component" value="Unassembled WGS sequence"/>
</dbReference>
<accession>A0A9W9IGA4</accession>
<dbReference type="GeneID" id="81424217"/>
<dbReference type="RefSeq" id="XP_056548647.1">
    <property type="nucleotide sequence ID" value="XM_056685041.1"/>
</dbReference>
<protein>
    <recommendedName>
        <fullName evidence="3">DUF541 domain-containing protein</fullName>
    </recommendedName>
</protein>
<dbReference type="OrthoDB" id="3335918at2759"/>
<keyword evidence="2" id="KW-1185">Reference proteome</keyword>
<proteinExistence type="predicted"/>
<reference evidence="1" key="2">
    <citation type="journal article" date="2023" name="IMA Fungus">
        <title>Comparative genomic study of the Penicillium genus elucidates a diverse pangenome and 15 lateral gene transfer events.</title>
        <authorList>
            <person name="Petersen C."/>
            <person name="Sorensen T."/>
            <person name="Nielsen M.R."/>
            <person name="Sondergaard T.E."/>
            <person name="Sorensen J.L."/>
            <person name="Fitzpatrick D.A."/>
            <person name="Frisvad J.C."/>
            <person name="Nielsen K.L."/>
        </authorList>
    </citation>
    <scope>NUCLEOTIDE SEQUENCE</scope>
    <source>
        <strain evidence="1">IBT 26290</strain>
    </source>
</reference>
<evidence type="ECO:0008006" key="3">
    <source>
        <dbReference type="Google" id="ProtNLM"/>
    </source>
</evidence>
<dbReference type="EMBL" id="JAPQKN010000001">
    <property type="protein sequence ID" value="KAJ5177039.1"/>
    <property type="molecule type" value="Genomic_DNA"/>
</dbReference>
<reference evidence="1" key="1">
    <citation type="submission" date="2022-11" db="EMBL/GenBank/DDBJ databases">
        <authorList>
            <person name="Petersen C."/>
        </authorList>
    </citation>
    <scope>NUCLEOTIDE SEQUENCE</scope>
    <source>
        <strain evidence="1">IBT 26290</strain>
    </source>
</reference>
<dbReference type="AlphaFoldDB" id="A0A9W9IGA4"/>